<accession>A0ABP8YP44</accession>
<evidence type="ECO:0000256" key="1">
    <source>
        <dbReference type="SAM" id="MobiDB-lite"/>
    </source>
</evidence>
<keyword evidence="4" id="KW-1185">Reference proteome</keyword>
<feature type="domain" description="eCIS core" evidence="2">
    <location>
        <begin position="130"/>
        <end position="205"/>
    </location>
</feature>
<reference evidence="4" key="1">
    <citation type="journal article" date="2019" name="Int. J. Syst. Evol. Microbiol.">
        <title>The Global Catalogue of Microorganisms (GCM) 10K type strain sequencing project: providing services to taxonomists for standard genome sequencing and annotation.</title>
        <authorList>
            <consortium name="The Broad Institute Genomics Platform"/>
            <consortium name="The Broad Institute Genome Sequencing Center for Infectious Disease"/>
            <person name="Wu L."/>
            <person name="Ma J."/>
        </authorList>
    </citation>
    <scope>NUCLEOTIDE SEQUENCE [LARGE SCALE GENOMIC DNA]</scope>
    <source>
        <strain evidence="4">JCM 18532</strain>
    </source>
</reference>
<evidence type="ECO:0000313" key="3">
    <source>
        <dbReference type="EMBL" id="GAA4732471.1"/>
    </source>
</evidence>
<dbReference type="Pfam" id="PF13699">
    <property type="entry name" value="eCIS_core"/>
    <property type="match status" value="1"/>
</dbReference>
<name>A0ABP8YP44_9ACTN</name>
<feature type="region of interest" description="Disordered" evidence="1">
    <location>
        <begin position="77"/>
        <end position="126"/>
    </location>
</feature>
<organism evidence="3 4">
    <name type="scientific">Nocardioides endophyticus</name>
    <dbReference type="NCBI Taxonomy" id="1353775"/>
    <lineage>
        <taxon>Bacteria</taxon>
        <taxon>Bacillati</taxon>
        <taxon>Actinomycetota</taxon>
        <taxon>Actinomycetes</taxon>
        <taxon>Propionibacteriales</taxon>
        <taxon>Nocardioidaceae</taxon>
        <taxon>Nocardioides</taxon>
    </lineage>
</organism>
<dbReference type="Proteomes" id="UP001499882">
    <property type="component" value="Unassembled WGS sequence"/>
</dbReference>
<feature type="region of interest" description="Disordered" evidence="1">
    <location>
        <begin position="1"/>
        <end position="36"/>
    </location>
</feature>
<dbReference type="EMBL" id="BAABKN010000009">
    <property type="protein sequence ID" value="GAA4732471.1"/>
    <property type="molecule type" value="Genomic_DNA"/>
</dbReference>
<protein>
    <recommendedName>
        <fullName evidence="2">eCIS core domain-containing protein</fullName>
    </recommendedName>
</protein>
<sequence length="611" mass="66364">MGPELAPTEADRPVAEVVPAQPGGTSSPENPVPLAAAAAAAPVPMHVGDAADQAEKDADLRADQALARLRRSSIAPTSALADDRHDPGCTHLRRLADQSPPPAAIGLSGGAMPSESASAIDGLRPDGQALAPPVRRRMEEGFGVSFADVRVHDGPSAAQLSQSVGARAFTTGRDVFFGRGQYAPHTPEGERVLAHELAHTLQPDQSLRRLPARSEPVIRRLKLLPVRNAPTIHVNDYHFIDRMRLGNAPKSGEHDVVIKPFDDFEGLAIEAATHPGDEFEFDGITWGWRGATEIFPIADKHGKVCVRLSAEQISELKGVAGDDDIDRDVTFATIRHELGDKVGAALAKVTQKPDPHAILPLRTTPRAMKGLPRVSFAEGRYWNDSIEGGGDNFQAFMWGPNGSKEEGPHLHLFFECKAKHPDAEEADHPITLKSFIFTTKSKQHLTYEGGVFRDKKGLAHLSESEYAEVEELLAVSEMLIRADSAAPSSDALSDEKDPEALLGDDLKEIGKGKTIRMEVLKHFFLAVAQVTAEDISSYVKNPKGDVRYQFETWVEDLGELERLDVAAAAMGFDVGKVNELLTAEDYPYEKVSAYYDKLIDTLTKKFEGASL</sequence>
<dbReference type="RefSeq" id="WP_345526095.1">
    <property type="nucleotide sequence ID" value="NZ_BAABKN010000009.1"/>
</dbReference>
<evidence type="ECO:0000313" key="4">
    <source>
        <dbReference type="Proteomes" id="UP001499882"/>
    </source>
</evidence>
<dbReference type="InterPro" id="IPR025295">
    <property type="entry name" value="eCIS_core_dom"/>
</dbReference>
<comment type="caution">
    <text evidence="3">The sequence shown here is derived from an EMBL/GenBank/DDBJ whole genome shotgun (WGS) entry which is preliminary data.</text>
</comment>
<evidence type="ECO:0000259" key="2">
    <source>
        <dbReference type="Pfam" id="PF13699"/>
    </source>
</evidence>
<proteinExistence type="predicted"/>
<gene>
    <name evidence="3" type="ORF">GCM10023350_14830</name>
</gene>